<dbReference type="EMBL" id="CAJVPV010008489">
    <property type="protein sequence ID" value="CAG8631226.1"/>
    <property type="molecule type" value="Genomic_DNA"/>
</dbReference>
<accession>A0A9N9GSE6</accession>
<dbReference type="AlphaFoldDB" id="A0A9N9GSE6"/>
<sequence>MVRVEVEASPSSSFTIWLHLFSVPVCVGFCYALVICYCCYCAFDFSSNVKKWV</sequence>
<reference evidence="2" key="1">
    <citation type="submission" date="2021-06" db="EMBL/GenBank/DDBJ databases">
        <authorList>
            <person name="Kallberg Y."/>
            <person name="Tangrot J."/>
            <person name="Rosling A."/>
        </authorList>
    </citation>
    <scope>NUCLEOTIDE SEQUENCE</scope>
    <source>
        <strain evidence="2">CL551</strain>
    </source>
</reference>
<keyword evidence="1" id="KW-1133">Transmembrane helix</keyword>
<keyword evidence="1" id="KW-0812">Transmembrane</keyword>
<gene>
    <name evidence="2" type="ORF">AMORRO_LOCUS9097</name>
</gene>
<name>A0A9N9GSE6_9GLOM</name>
<protein>
    <submittedName>
        <fullName evidence="2">10957_t:CDS:1</fullName>
    </submittedName>
</protein>
<feature type="transmembrane region" description="Helical" evidence="1">
    <location>
        <begin position="16"/>
        <end position="43"/>
    </location>
</feature>
<keyword evidence="3" id="KW-1185">Reference proteome</keyword>
<evidence type="ECO:0000313" key="3">
    <source>
        <dbReference type="Proteomes" id="UP000789342"/>
    </source>
</evidence>
<organism evidence="2 3">
    <name type="scientific">Acaulospora morrowiae</name>
    <dbReference type="NCBI Taxonomy" id="94023"/>
    <lineage>
        <taxon>Eukaryota</taxon>
        <taxon>Fungi</taxon>
        <taxon>Fungi incertae sedis</taxon>
        <taxon>Mucoromycota</taxon>
        <taxon>Glomeromycotina</taxon>
        <taxon>Glomeromycetes</taxon>
        <taxon>Diversisporales</taxon>
        <taxon>Acaulosporaceae</taxon>
        <taxon>Acaulospora</taxon>
    </lineage>
</organism>
<feature type="non-terminal residue" evidence="2">
    <location>
        <position position="53"/>
    </location>
</feature>
<evidence type="ECO:0000313" key="2">
    <source>
        <dbReference type="EMBL" id="CAG8631226.1"/>
    </source>
</evidence>
<comment type="caution">
    <text evidence="2">The sequence shown here is derived from an EMBL/GenBank/DDBJ whole genome shotgun (WGS) entry which is preliminary data.</text>
</comment>
<proteinExistence type="predicted"/>
<dbReference type="Proteomes" id="UP000789342">
    <property type="component" value="Unassembled WGS sequence"/>
</dbReference>
<evidence type="ECO:0000256" key="1">
    <source>
        <dbReference type="SAM" id="Phobius"/>
    </source>
</evidence>
<keyword evidence="1" id="KW-0472">Membrane</keyword>